<keyword evidence="2" id="KW-0479">Metal-binding</keyword>
<dbReference type="PROSITE" id="PS00107">
    <property type="entry name" value="PROTEIN_KINASE_ATP"/>
    <property type="match status" value="1"/>
</dbReference>
<dbReference type="InterPro" id="IPR011009">
    <property type="entry name" value="Kinase-like_dom_sf"/>
</dbReference>
<dbReference type="Gene3D" id="1.10.150.50">
    <property type="entry name" value="Transcription Factor, Ets-1"/>
    <property type="match status" value="1"/>
</dbReference>
<dbReference type="InterPro" id="IPR001245">
    <property type="entry name" value="Ser-Thr/Tyr_kinase_cat_dom"/>
</dbReference>
<feature type="compositionally biased region" description="Low complexity" evidence="7">
    <location>
        <begin position="381"/>
        <end position="403"/>
    </location>
</feature>
<dbReference type="InterPro" id="IPR025561">
    <property type="entry name" value="KSR_SAM-like_dom"/>
</dbReference>
<evidence type="ECO:0000256" key="7">
    <source>
        <dbReference type="SAM" id="MobiDB-lite"/>
    </source>
</evidence>
<evidence type="ECO:0000256" key="4">
    <source>
        <dbReference type="ARBA" id="ARBA00022833"/>
    </source>
</evidence>
<dbReference type="InterPro" id="IPR013761">
    <property type="entry name" value="SAM/pointed_sf"/>
</dbReference>
<protein>
    <submittedName>
        <fullName evidence="10">KSR1</fullName>
    </submittedName>
</protein>
<dbReference type="InterPro" id="IPR000719">
    <property type="entry name" value="Prot_kinase_dom"/>
</dbReference>
<dbReference type="InterPro" id="IPR017441">
    <property type="entry name" value="Protein_kinase_ATP_BS"/>
</dbReference>
<dbReference type="SUPFAM" id="SSF56112">
    <property type="entry name" value="Protein kinase-like (PK-like)"/>
    <property type="match status" value="1"/>
</dbReference>
<dbReference type="PANTHER" id="PTHR44329:SF253">
    <property type="entry name" value="KINASE SUPPRESSOR OF RAS 2"/>
    <property type="match status" value="1"/>
</dbReference>
<dbReference type="Gene3D" id="1.10.510.10">
    <property type="entry name" value="Transferase(Phosphotransferase) domain 1"/>
    <property type="match status" value="1"/>
</dbReference>
<keyword evidence="1" id="KW-0418">Kinase</keyword>
<dbReference type="InterPro" id="IPR046349">
    <property type="entry name" value="C1-like_sf"/>
</dbReference>
<dbReference type="PROSITE" id="PS00479">
    <property type="entry name" value="ZF_DAG_PE_1"/>
    <property type="match status" value="1"/>
</dbReference>
<keyword evidence="5 6" id="KW-0067">ATP-binding</keyword>
<dbReference type="SUPFAM" id="SSF57889">
    <property type="entry name" value="Cysteine-rich domain"/>
    <property type="match status" value="1"/>
</dbReference>
<feature type="domain" description="Protein kinase" evidence="8">
    <location>
        <begin position="494"/>
        <end position="765"/>
    </location>
</feature>
<evidence type="ECO:0000259" key="9">
    <source>
        <dbReference type="PROSITE" id="PS50081"/>
    </source>
</evidence>
<keyword evidence="3 6" id="KW-0547">Nucleotide-binding</keyword>
<accession>A0ABY6LQ39</accession>
<dbReference type="Proteomes" id="UP001235939">
    <property type="component" value="Chromosome 23"/>
</dbReference>
<evidence type="ECO:0000256" key="6">
    <source>
        <dbReference type="PROSITE-ProRule" id="PRU10141"/>
    </source>
</evidence>
<dbReference type="Pfam" id="PF20406">
    <property type="entry name" value="SAM_KSR1_N"/>
    <property type="match status" value="1"/>
</dbReference>
<evidence type="ECO:0000256" key="3">
    <source>
        <dbReference type="ARBA" id="ARBA00022741"/>
    </source>
</evidence>
<keyword evidence="4" id="KW-0862">Zinc</keyword>
<dbReference type="Gene3D" id="3.30.60.20">
    <property type="match status" value="1"/>
</dbReference>
<evidence type="ECO:0000313" key="11">
    <source>
        <dbReference type="Proteomes" id="UP001235939"/>
    </source>
</evidence>
<feature type="region of interest" description="Disordered" evidence="7">
    <location>
        <begin position="436"/>
        <end position="466"/>
    </location>
</feature>
<dbReference type="Gene3D" id="6.10.140.1120">
    <property type="match status" value="1"/>
</dbReference>
<feature type="compositionally biased region" description="Basic residues" evidence="7">
    <location>
        <begin position="370"/>
        <end position="380"/>
    </location>
</feature>
<feature type="domain" description="Phorbol-ester/DAG-type" evidence="9">
    <location>
        <begin position="290"/>
        <end position="334"/>
    </location>
</feature>
<dbReference type="PROSITE" id="PS50081">
    <property type="entry name" value="ZF_DAG_PE_2"/>
    <property type="match status" value="1"/>
</dbReference>
<evidence type="ECO:0000256" key="2">
    <source>
        <dbReference type="ARBA" id="ARBA00022723"/>
    </source>
</evidence>
<dbReference type="SMART" id="SM00220">
    <property type="entry name" value="S_TKc"/>
    <property type="match status" value="1"/>
</dbReference>
<dbReference type="PANTHER" id="PTHR44329">
    <property type="entry name" value="SERINE/THREONINE-PROTEIN KINASE TNNI3K-RELATED"/>
    <property type="match status" value="1"/>
</dbReference>
<dbReference type="CDD" id="cd20812">
    <property type="entry name" value="C1_KSR"/>
    <property type="match status" value="1"/>
</dbReference>
<organism evidence="10 11">
    <name type="scientific">Cordylochernes scorpioides</name>
    <dbReference type="NCBI Taxonomy" id="51811"/>
    <lineage>
        <taxon>Eukaryota</taxon>
        <taxon>Metazoa</taxon>
        <taxon>Ecdysozoa</taxon>
        <taxon>Arthropoda</taxon>
        <taxon>Chelicerata</taxon>
        <taxon>Arachnida</taxon>
        <taxon>Pseudoscorpiones</taxon>
        <taxon>Cheliferoidea</taxon>
        <taxon>Chernetidae</taxon>
        <taxon>Cordylochernes</taxon>
    </lineage>
</organism>
<dbReference type="PROSITE" id="PS00108">
    <property type="entry name" value="PROTEIN_KINASE_ST"/>
    <property type="match status" value="1"/>
</dbReference>
<gene>
    <name evidence="10" type="ORF">LAZ67_23000439</name>
</gene>
<dbReference type="InterPro" id="IPR046861">
    <property type="entry name" value="SAM_KSR1_N"/>
</dbReference>
<evidence type="ECO:0000256" key="1">
    <source>
        <dbReference type="ARBA" id="ARBA00022527"/>
    </source>
</evidence>
<reference evidence="10 11" key="1">
    <citation type="submission" date="2022-03" db="EMBL/GenBank/DDBJ databases">
        <title>A chromosomal length assembly of Cordylochernes scorpioides.</title>
        <authorList>
            <person name="Zeh D."/>
            <person name="Zeh J."/>
        </authorList>
    </citation>
    <scope>NUCLEOTIDE SEQUENCE [LARGE SCALE GENOMIC DNA]</scope>
    <source>
        <strain evidence="10">IN4F17</strain>
        <tissue evidence="10">Whole Body</tissue>
    </source>
</reference>
<proteinExistence type="predicted"/>
<dbReference type="InterPro" id="IPR002219">
    <property type="entry name" value="PKC_DAG/PE"/>
</dbReference>
<keyword evidence="1" id="KW-0808">Transferase</keyword>
<dbReference type="InterPro" id="IPR046933">
    <property type="entry name" value="SAM_KSR1_N_sf"/>
</dbReference>
<dbReference type="InterPro" id="IPR008271">
    <property type="entry name" value="Ser/Thr_kinase_AS"/>
</dbReference>
<feature type="region of interest" description="Disordered" evidence="7">
    <location>
        <begin position="361"/>
        <end position="403"/>
    </location>
</feature>
<evidence type="ECO:0000256" key="5">
    <source>
        <dbReference type="ARBA" id="ARBA00022840"/>
    </source>
</evidence>
<dbReference type="SMART" id="SM00109">
    <property type="entry name" value="C1"/>
    <property type="match status" value="1"/>
</dbReference>
<evidence type="ECO:0000313" key="10">
    <source>
        <dbReference type="EMBL" id="UYV83298.1"/>
    </source>
</evidence>
<dbReference type="EMBL" id="CP092885">
    <property type="protein sequence ID" value="UYV83298.1"/>
    <property type="molecule type" value="Genomic_DNA"/>
</dbReference>
<dbReference type="InterPro" id="IPR051681">
    <property type="entry name" value="Ser/Thr_Kinases-Pseudokinases"/>
</dbReference>
<dbReference type="Gene3D" id="3.30.200.20">
    <property type="entry name" value="Phosphorylase Kinase, domain 1"/>
    <property type="match status" value="1"/>
</dbReference>
<evidence type="ECO:0000259" key="8">
    <source>
        <dbReference type="PROSITE" id="PS50011"/>
    </source>
</evidence>
<keyword evidence="1" id="KW-0723">Serine/threonine-protein kinase</keyword>
<dbReference type="CDD" id="cd14063">
    <property type="entry name" value="PK_KSR"/>
    <property type="match status" value="1"/>
</dbReference>
<sequence>MAQSADSALNKALEACTTAQDMIDLSAERLEGLRTQCAISAELTQLEIRSLESKLINLYSKQLVAKKRYGKYNEELNKYPQIRQWLKVVGLNSSAIKALCDKLTTMEALLEASDNIIKEILLSSNSKEEEIRPLLIALTNLKNHTKRQLRGDVNALGIDLFWDSWVTPKRYSPAHTPAKSLASRSFGSSDKILKKNRGASNLISNRKSIDNFNFDNNYLSPDSFITKSKSHEENLATQFESLDIDRPKNYSKFTDTESSSLESSFNQDQDFESYLQSIQPRSFGMGHQINHKFTSTVTVTLCDFCGKSMVYGFKCKYCKNSYHRDCVGSVPPSCGLPTELVHIFAETLKAEGNISPNLNRKIPSPLILKKSGRKKSHRRSFISSSEDSSSTNSSCNSSTSTSPSFVLNTGSSKFHFPSGKDKGNCYRIDDIEEMIETQKSNDSDKTMSGTLRSTDSDKTITSKLDSQGSDISERSWTRNSCLSLNEWDIPFDEIDLGEELGSGRFGTVYKGNWHGRVAIKMLNMDKMNDSKATLETFKQEVAIFRKTRHENLILFMGACMKPPHLAIITSLCKGNTLYTEIHIRKNKYNLNKLLSISKQIAQGMGYLHARGIVHKDLKTKNIFYENGKVIITDFGLFSVTNLCRGNRKGAWLTIPKGWLCYLAPEVIRLLKTGDHHQDYLPFTTASDMYAFGTVWYELLCTQWPFSGQPSESIIWQVGKGVKPTLANLQASKEIKTILVSCWAYTPRERPEFSKLQSLLTRIPLVPRKKLIRSPSYTHQFQVSAESLF</sequence>
<feature type="binding site" evidence="6">
    <location>
        <position position="520"/>
    </location>
    <ligand>
        <name>ATP</name>
        <dbReference type="ChEBI" id="CHEBI:30616"/>
    </ligand>
</feature>
<dbReference type="PROSITE" id="PS50011">
    <property type="entry name" value="PROTEIN_KINASE_DOM"/>
    <property type="match status" value="1"/>
</dbReference>
<keyword evidence="11" id="KW-1185">Reference proteome</keyword>
<dbReference type="Pfam" id="PF00130">
    <property type="entry name" value="C1_1"/>
    <property type="match status" value="1"/>
</dbReference>
<dbReference type="Pfam" id="PF07714">
    <property type="entry name" value="PK_Tyr_Ser-Thr"/>
    <property type="match status" value="1"/>
</dbReference>
<name>A0ABY6LQ39_9ARAC</name>
<dbReference type="Pfam" id="PF13543">
    <property type="entry name" value="SAM_KSR1"/>
    <property type="match status" value="1"/>
</dbReference>